<keyword evidence="8" id="KW-1185">Reference proteome</keyword>
<reference evidence="7" key="1">
    <citation type="submission" date="2022-11" db="EMBL/GenBank/DDBJ databases">
        <authorList>
            <person name="Petersen C."/>
        </authorList>
    </citation>
    <scope>NUCLEOTIDE SEQUENCE</scope>
    <source>
        <strain evidence="7">IBT 29864</strain>
    </source>
</reference>
<evidence type="ECO:0000313" key="8">
    <source>
        <dbReference type="Proteomes" id="UP001147782"/>
    </source>
</evidence>
<dbReference type="GeneID" id="81443372"/>
<reference evidence="7" key="2">
    <citation type="journal article" date="2023" name="IMA Fungus">
        <title>Comparative genomic study of the Penicillium genus elucidates a diverse pangenome and 15 lateral gene transfer events.</title>
        <authorList>
            <person name="Petersen C."/>
            <person name="Sorensen T."/>
            <person name="Nielsen M.R."/>
            <person name="Sondergaard T.E."/>
            <person name="Sorensen J.L."/>
            <person name="Fitzpatrick D.A."/>
            <person name="Frisvad J.C."/>
            <person name="Nielsen K.L."/>
        </authorList>
    </citation>
    <scope>NUCLEOTIDE SEQUENCE</scope>
    <source>
        <strain evidence="7">IBT 29864</strain>
    </source>
</reference>
<keyword evidence="3 6" id="KW-0560">Oxidoreductase</keyword>
<sequence length="385" mass="43825">MRKAEWYDAAAGPHRNLADARDKVEHQAKRKMFAHTFAAKTVVAFEPVLRENLQHVPRFELYVDRSFGQLLYGHKLGCFDRGNDMLDAESREGKIYRVPFIDSLLNATMINNLLAIFSHILPVAKRLAKHHSYKKKGVDWENIVYHNTKKRMANPDPEDDLFTRMLQDNKGQALNVPFGEIMSECSSMMNAGTETTTAAMTNTIFLLYTHPVVLQKLREEIDSAAPRNEIPAYDVMSRLPYLRACIEEPLRVRPASSFGLPRIVPAGGREIAGKFVQEGVIVSVPTYSLLRDENVFKNATQYNADRWLTEDAGEKKKMMTNHLPFSTGPRACIGRNIAYFEQTVVIATIFKFFDCKVEEGFQLETQERFNSNPGDLPMEVTRRAS</sequence>
<dbReference type="InterPro" id="IPR036396">
    <property type="entry name" value="Cyt_P450_sf"/>
</dbReference>
<comment type="cofactor">
    <cofactor evidence="1 5">
        <name>heme</name>
        <dbReference type="ChEBI" id="CHEBI:30413"/>
    </cofactor>
</comment>
<evidence type="ECO:0000256" key="6">
    <source>
        <dbReference type="RuleBase" id="RU000461"/>
    </source>
</evidence>
<comment type="similarity">
    <text evidence="6">Belongs to the cytochrome P450 family.</text>
</comment>
<comment type="caution">
    <text evidence="7">The sequence shown here is derived from an EMBL/GenBank/DDBJ whole genome shotgun (WGS) entry which is preliminary data.</text>
</comment>
<keyword evidence="5 6" id="KW-0349">Heme</keyword>
<evidence type="ECO:0000313" key="7">
    <source>
        <dbReference type="EMBL" id="KAJ5358867.1"/>
    </source>
</evidence>
<dbReference type="PROSITE" id="PS00086">
    <property type="entry name" value="CYTOCHROME_P450"/>
    <property type="match status" value="1"/>
</dbReference>
<dbReference type="Proteomes" id="UP001147782">
    <property type="component" value="Unassembled WGS sequence"/>
</dbReference>
<dbReference type="PANTHER" id="PTHR24305:SF172">
    <property type="entry name" value="P450, PUTATIVE (EUROFUNG)-RELATED"/>
    <property type="match status" value="1"/>
</dbReference>
<dbReference type="GO" id="GO:0005506">
    <property type="term" value="F:iron ion binding"/>
    <property type="evidence" value="ECO:0007669"/>
    <property type="project" value="InterPro"/>
</dbReference>
<evidence type="ECO:0000256" key="5">
    <source>
        <dbReference type="PIRSR" id="PIRSR602401-1"/>
    </source>
</evidence>
<evidence type="ECO:0000256" key="2">
    <source>
        <dbReference type="ARBA" id="ARBA00022723"/>
    </source>
</evidence>
<dbReference type="EMBL" id="JAPZBS010000009">
    <property type="protein sequence ID" value="KAJ5358867.1"/>
    <property type="molecule type" value="Genomic_DNA"/>
</dbReference>
<protein>
    <submittedName>
        <fullName evidence="7">Uncharacterized protein</fullName>
    </submittedName>
</protein>
<evidence type="ECO:0000256" key="3">
    <source>
        <dbReference type="ARBA" id="ARBA00023002"/>
    </source>
</evidence>
<accession>A0A9W9REQ2</accession>
<dbReference type="PRINTS" id="PR00463">
    <property type="entry name" value="EP450I"/>
</dbReference>
<dbReference type="GO" id="GO:0016705">
    <property type="term" value="F:oxidoreductase activity, acting on paired donors, with incorporation or reduction of molecular oxygen"/>
    <property type="evidence" value="ECO:0007669"/>
    <property type="project" value="InterPro"/>
</dbReference>
<dbReference type="GO" id="GO:0004497">
    <property type="term" value="F:monooxygenase activity"/>
    <property type="evidence" value="ECO:0007669"/>
    <property type="project" value="UniProtKB-KW"/>
</dbReference>
<dbReference type="InterPro" id="IPR002401">
    <property type="entry name" value="Cyt_P450_E_grp-I"/>
</dbReference>
<keyword evidence="2 5" id="KW-0479">Metal-binding</keyword>
<dbReference type="InterPro" id="IPR001128">
    <property type="entry name" value="Cyt_P450"/>
</dbReference>
<dbReference type="GO" id="GO:0043386">
    <property type="term" value="P:mycotoxin biosynthetic process"/>
    <property type="evidence" value="ECO:0007669"/>
    <property type="project" value="UniProtKB-ARBA"/>
</dbReference>
<gene>
    <name evidence="7" type="ORF">N7496_011280</name>
</gene>
<dbReference type="InterPro" id="IPR017972">
    <property type="entry name" value="Cyt_P450_CS"/>
</dbReference>
<dbReference type="OrthoDB" id="2789670at2759"/>
<proteinExistence type="inferred from homology"/>
<organism evidence="7 8">
    <name type="scientific">Penicillium cataractarum</name>
    <dbReference type="NCBI Taxonomy" id="2100454"/>
    <lineage>
        <taxon>Eukaryota</taxon>
        <taxon>Fungi</taxon>
        <taxon>Dikarya</taxon>
        <taxon>Ascomycota</taxon>
        <taxon>Pezizomycotina</taxon>
        <taxon>Eurotiomycetes</taxon>
        <taxon>Eurotiomycetidae</taxon>
        <taxon>Eurotiales</taxon>
        <taxon>Aspergillaceae</taxon>
        <taxon>Penicillium</taxon>
    </lineage>
</organism>
<evidence type="ECO:0000256" key="1">
    <source>
        <dbReference type="ARBA" id="ARBA00001971"/>
    </source>
</evidence>
<name>A0A9W9REQ2_9EURO</name>
<keyword evidence="4 5" id="KW-0408">Iron</keyword>
<dbReference type="Gene3D" id="1.10.630.10">
    <property type="entry name" value="Cytochrome P450"/>
    <property type="match status" value="1"/>
</dbReference>
<keyword evidence="6" id="KW-0503">Monooxygenase</keyword>
<dbReference type="PRINTS" id="PR00385">
    <property type="entry name" value="P450"/>
</dbReference>
<dbReference type="AlphaFoldDB" id="A0A9W9REQ2"/>
<dbReference type="GO" id="GO:0020037">
    <property type="term" value="F:heme binding"/>
    <property type="evidence" value="ECO:0007669"/>
    <property type="project" value="InterPro"/>
</dbReference>
<dbReference type="Pfam" id="PF00067">
    <property type="entry name" value="p450"/>
    <property type="match status" value="1"/>
</dbReference>
<dbReference type="PANTHER" id="PTHR24305">
    <property type="entry name" value="CYTOCHROME P450"/>
    <property type="match status" value="1"/>
</dbReference>
<dbReference type="SUPFAM" id="SSF48264">
    <property type="entry name" value="Cytochrome P450"/>
    <property type="match status" value="1"/>
</dbReference>
<dbReference type="InterPro" id="IPR050121">
    <property type="entry name" value="Cytochrome_P450_monoxygenase"/>
</dbReference>
<evidence type="ECO:0000256" key="4">
    <source>
        <dbReference type="ARBA" id="ARBA00023004"/>
    </source>
</evidence>
<feature type="binding site" description="axial binding residue" evidence="5">
    <location>
        <position position="332"/>
    </location>
    <ligand>
        <name>heme</name>
        <dbReference type="ChEBI" id="CHEBI:30413"/>
    </ligand>
    <ligandPart>
        <name>Fe</name>
        <dbReference type="ChEBI" id="CHEBI:18248"/>
    </ligandPart>
</feature>
<dbReference type="RefSeq" id="XP_056550153.1">
    <property type="nucleotide sequence ID" value="XM_056704193.1"/>
</dbReference>